<keyword evidence="2" id="KW-1185">Reference proteome</keyword>
<organism evidence="1 2">
    <name type="scientific">Scutellospora calospora</name>
    <dbReference type="NCBI Taxonomy" id="85575"/>
    <lineage>
        <taxon>Eukaryota</taxon>
        <taxon>Fungi</taxon>
        <taxon>Fungi incertae sedis</taxon>
        <taxon>Mucoromycota</taxon>
        <taxon>Glomeromycotina</taxon>
        <taxon>Glomeromycetes</taxon>
        <taxon>Diversisporales</taxon>
        <taxon>Gigasporaceae</taxon>
        <taxon>Scutellospora</taxon>
    </lineage>
</organism>
<name>A0ACA9K134_9GLOM</name>
<comment type="caution">
    <text evidence="1">The sequence shown here is derived from an EMBL/GenBank/DDBJ whole genome shotgun (WGS) entry which is preliminary data.</text>
</comment>
<sequence>MSVSQFFFQTFDYATFLRSINLQLLETDITSWVLRYTCGDCLMYNNQIIYTNIPLIAYELFKEFFFTKPCYFFEFIIKSGNLLSYPLSKVISQMSGINTCFSPLNSFTYNQDLGMLTDFSVALNSLIRQNCNQINKICIYYDQQFVNLPMANLINLQKNLYDITISNITPYFNNNVHFFNWKLPISNAIINNANTITRFCIIDCHFPLENLSLFVNLEHLRLENFGNYTQKFTSLSSISFHHLKTFYFSSRQASTNLSIFSKFIENCGENLEEFSFKSDCLEDPNNSSLLFKSFAMKCPKLRTFEGPISHSSIDELTLFLNSCYFINSLFLFPALSNHNSLLIEDNYFDVYGYEDNYDSEHDFDGLLLSLLHTMPLNLTKLKLGNGWFISATTLYEFLEFRLNVMKGKSIKLDHEINVKVIGGEFDEIYKNYCERCGEIYNSY</sequence>
<accession>A0ACA9K134</accession>
<proteinExistence type="predicted"/>
<protein>
    <submittedName>
        <fullName evidence="1">5319_t:CDS:1</fullName>
    </submittedName>
</protein>
<evidence type="ECO:0000313" key="1">
    <source>
        <dbReference type="EMBL" id="CAG8446366.1"/>
    </source>
</evidence>
<reference evidence="1" key="1">
    <citation type="submission" date="2021-06" db="EMBL/GenBank/DDBJ databases">
        <authorList>
            <person name="Kallberg Y."/>
            <person name="Tangrot J."/>
            <person name="Rosling A."/>
        </authorList>
    </citation>
    <scope>NUCLEOTIDE SEQUENCE</scope>
    <source>
        <strain evidence="1">AU212A</strain>
    </source>
</reference>
<gene>
    <name evidence="1" type="ORF">SCALOS_LOCUS948</name>
</gene>
<evidence type="ECO:0000313" key="2">
    <source>
        <dbReference type="Proteomes" id="UP000789860"/>
    </source>
</evidence>
<dbReference type="EMBL" id="CAJVPM010000526">
    <property type="protein sequence ID" value="CAG8446366.1"/>
    <property type="molecule type" value="Genomic_DNA"/>
</dbReference>
<dbReference type="Proteomes" id="UP000789860">
    <property type="component" value="Unassembled WGS sequence"/>
</dbReference>